<dbReference type="Gene3D" id="3.40.50.360">
    <property type="match status" value="1"/>
</dbReference>
<organism evidence="2 3">
    <name type="scientific">Nocardia bovistercoris</name>
    <dbReference type="NCBI Taxonomy" id="2785916"/>
    <lineage>
        <taxon>Bacteria</taxon>
        <taxon>Bacillati</taxon>
        <taxon>Actinomycetota</taxon>
        <taxon>Actinomycetes</taxon>
        <taxon>Mycobacteriales</taxon>
        <taxon>Nocardiaceae</taxon>
        <taxon>Nocardia</taxon>
    </lineage>
</organism>
<feature type="domain" description="NADPH-dependent FMN reductase-like" evidence="1">
    <location>
        <begin position="3"/>
        <end position="135"/>
    </location>
</feature>
<comment type="caution">
    <text evidence="2">The sequence shown here is derived from an EMBL/GenBank/DDBJ whole genome shotgun (WGS) entry which is preliminary data.</text>
</comment>
<name>A0A931IK47_9NOCA</name>
<dbReference type="PANTHER" id="PTHR30543:SF21">
    <property type="entry name" value="NAD(P)H-DEPENDENT FMN REDUCTASE LOT6"/>
    <property type="match status" value="1"/>
</dbReference>
<accession>A0A931IK47</accession>
<sequence>MNTRLLAAVRPLAPRGMVIDVFDGLGDLPLYNGDLDTREGVPAPVDRWREAVREADGLIIVTPEYNGSIPGVVKNAIDWASRPITNAALHGKCVVTMVATPGRGLGRNALTDLGRVLHDCHAHVIGGPWVVLTEAQHKLVDAETFAPAISDPATTRLATVQLNALAAAIDAGVGEHTAAPLHAYFAAGRSV</sequence>
<keyword evidence="3" id="KW-1185">Reference proteome</keyword>
<dbReference type="Proteomes" id="UP000655751">
    <property type="component" value="Unassembled WGS sequence"/>
</dbReference>
<protein>
    <submittedName>
        <fullName evidence="2">NAD(P)H-dependent oxidoreductase</fullName>
    </submittedName>
</protein>
<reference evidence="2" key="1">
    <citation type="submission" date="2020-11" db="EMBL/GenBank/DDBJ databases">
        <title>Nocardia NEAU-351.nov., a novel actinomycete isolated from the cow dung.</title>
        <authorList>
            <person name="Zhang X."/>
        </authorList>
    </citation>
    <scope>NUCLEOTIDE SEQUENCE</scope>
    <source>
        <strain evidence="2">NEAU-351</strain>
    </source>
</reference>
<dbReference type="AlphaFoldDB" id="A0A931IK47"/>
<dbReference type="GO" id="GO:0016491">
    <property type="term" value="F:oxidoreductase activity"/>
    <property type="evidence" value="ECO:0007669"/>
    <property type="project" value="InterPro"/>
</dbReference>
<evidence type="ECO:0000313" key="2">
    <source>
        <dbReference type="EMBL" id="MBH0781801.1"/>
    </source>
</evidence>
<evidence type="ECO:0000259" key="1">
    <source>
        <dbReference type="Pfam" id="PF03358"/>
    </source>
</evidence>
<dbReference type="EMBL" id="JADMLG010000030">
    <property type="protein sequence ID" value="MBH0781801.1"/>
    <property type="molecule type" value="Genomic_DNA"/>
</dbReference>
<dbReference type="GO" id="GO:0005829">
    <property type="term" value="C:cytosol"/>
    <property type="evidence" value="ECO:0007669"/>
    <property type="project" value="TreeGrafter"/>
</dbReference>
<evidence type="ECO:0000313" key="3">
    <source>
        <dbReference type="Proteomes" id="UP000655751"/>
    </source>
</evidence>
<dbReference type="InterPro" id="IPR029039">
    <property type="entry name" value="Flavoprotein-like_sf"/>
</dbReference>
<dbReference type="InterPro" id="IPR005025">
    <property type="entry name" value="FMN_Rdtase-like_dom"/>
</dbReference>
<dbReference type="InterPro" id="IPR050712">
    <property type="entry name" value="NAD(P)H-dep_reductase"/>
</dbReference>
<dbReference type="GO" id="GO:0010181">
    <property type="term" value="F:FMN binding"/>
    <property type="evidence" value="ECO:0007669"/>
    <property type="project" value="TreeGrafter"/>
</dbReference>
<gene>
    <name evidence="2" type="ORF">IT779_36555</name>
</gene>
<dbReference type="PANTHER" id="PTHR30543">
    <property type="entry name" value="CHROMATE REDUCTASE"/>
    <property type="match status" value="1"/>
</dbReference>
<proteinExistence type="predicted"/>
<dbReference type="Pfam" id="PF03358">
    <property type="entry name" value="FMN_red"/>
    <property type="match status" value="1"/>
</dbReference>
<dbReference type="SUPFAM" id="SSF52218">
    <property type="entry name" value="Flavoproteins"/>
    <property type="match status" value="1"/>
</dbReference>